<dbReference type="AlphaFoldDB" id="A0A915C3M2"/>
<keyword evidence="1" id="KW-1185">Reference proteome</keyword>
<proteinExistence type="predicted"/>
<dbReference type="Proteomes" id="UP000887569">
    <property type="component" value="Unplaced"/>
</dbReference>
<dbReference type="WBParaSite" id="PgR083X_g011_t05">
    <property type="protein sequence ID" value="PgR083X_g011_t05"/>
    <property type="gene ID" value="PgR083X_g011"/>
</dbReference>
<reference evidence="2" key="1">
    <citation type="submission" date="2022-11" db="UniProtKB">
        <authorList>
            <consortium name="WormBaseParasite"/>
        </authorList>
    </citation>
    <scope>IDENTIFICATION</scope>
</reference>
<evidence type="ECO:0000313" key="2">
    <source>
        <dbReference type="WBParaSite" id="PgR083X_g011_t05"/>
    </source>
</evidence>
<organism evidence="1 2">
    <name type="scientific">Parascaris univalens</name>
    <name type="common">Nematode worm</name>
    <dbReference type="NCBI Taxonomy" id="6257"/>
    <lineage>
        <taxon>Eukaryota</taxon>
        <taxon>Metazoa</taxon>
        <taxon>Ecdysozoa</taxon>
        <taxon>Nematoda</taxon>
        <taxon>Chromadorea</taxon>
        <taxon>Rhabditida</taxon>
        <taxon>Spirurina</taxon>
        <taxon>Ascaridomorpha</taxon>
        <taxon>Ascaridoidea</taxon>
        <taxon>Ascarididae</taxon>
        <taxon>Parascaris</taxon>
    </lineage>
</organism>
<name>A0A915C3M2_PARUN</name>
<protein>
    <submittedName>
        <fullName evidence="2">RING finger protein 141</fullName>
    </submittedName>
</protein>
<accession>A0A915C3M2</accession>
<sequence length="114" mass="13060">MLRKELLVMNASRLCLQVEMMLKFARIIRKFNKGFNKEIRGSRCDVDMDGERVGRCVCRCDAHRSAKTGSPTFSLPRKRVVIGAPQPPLAYCVNFITRCIRPKLTNQPYRTNGI</sequence>
<evidence type="ECO:0000313" key="1">
    <source>
        <dbReference type="Proteomes" id="UP000887569"/>
    </source>
</evidence>